<keyword evidence="1" id="KW-1133">Transmembrane helix</keyword>
<organism evidence="2">
    <name type="scientific">Picea glauca</name>
    <name type="common">White spruce</name>
    <name type="synonym">Pinus glauca</name>
    <dbReference type="NCBI Taxonomy" id="3330"/>
    <lineage>
        <taxon>Eukaryota</taxon>
        <taxon>Viridiplantae</taxon>
        <taxon>Streptophyta</taxon>
        <taxon>Embryophyta</taxon>
        <taxon>Tracheophyta</taxon>
        <taxon>Spermatophyta</taxon>
        <taxon>Pinopsida</taxon>
        <taxon>Pinidae</taxon>
        <taxon>Conifers I</taxon>
        <taxon>Pinales</taxon>
        <taxon>Pinaceae</taxon>
        <taxon>Picea</taxon>
    </lineage>
</organism>
<accession>A0A101LZW5</accession>
<reference evidence="2" key="1">
    <citation type="journal article" date="2015" name="Genome Biol. Evol.">
        <title>Organellar Genomes of White Spruce (Picea glauca): Assembly and Annotation.</title>
        <authorList>
            <person name="Jackman S.D."/>
            <person name="Warren R.L."/>
            <person name="Gibb E.A."/>
            <person name="Vandervalk B.P."/>
            <person name="Mohamadi H."/>
            <person name="Chu J."/>
            <person name="Raymond A."/>
            <person name="Pleasance S."/>
            <person name="Coope R."/>
            <person name="Wildung M.R."/>
            <person name="Ritland C.E."/>
            <person name="Bousquet J."/>
            <person name="Jones S.J."/>
            <person name="Bohlmann J."/>
            <person name="Birol I."/>
        </authorList>
    </citation>
    <scope>NUCLEOTIDE SEQUENCE [LARGE SCALE GENOMIC DNA]</scope>
    <source>
        <tissue evidence="2">Flushing bud</tissue>
    </source>
</reference>
<gene>
    <name evidence="2" type="ORF">ABT39_MTgene5283</name>
</gene>
<geneLocation type="mitochondrion" evidence="2"/>
<evidence type="ECO:0000256" key="1">
    <source>
        <dbReference type="SAM" id="Phobius"/>
    </source>
</evidence>
<dbReference type="EMBL" id="LKAM01000006">
    <property type="protein sequence ID" value="KUM48283.1"/>
    <property type="molecule type" value="Genomic_DNA"/>
</dbReference>
<name>A0A101LZW5_PICGL</name>
<keyword evidence="1" id="KW-0472">Membrane</keyword>
<evidence type="ECO:0000313" key="2">
    <source>
        <dbReference type="EMBL" id="KUM48283.1"/>
    </source>
</evidence>
<feature type="transmembrane region" description="Helical" evidence="1">
    <location>
        <begin position="9"/>
        <end position="27"/>
    </location>
</feature>
<keyword evidence="2" id="KW-0496">Mitochondrion</keyword>
<dbReference type="AlphaFoldDB" id="A0A101LZW5"/>
<sequence length="39" mass="4513">MGYVCMGDMYVWVCMGFSSVIYVIQLSNSLLFRDLDDIK</sequence>
<comment type="caution">
    <text evidence="2">The sequence shown here is derived from an EMBL/GenBank/DDBJ whole genome shotgun (WGS) entry which is preliminary data.</text>
</comment>
<protein>
    <submittedName>
        <fullName evidence="2">Uncharacterized protein</fullName>
    </submittedName>
</protein>
<proteinExistence type="predicted"/>
<keyword evidence="1" id="KW-0812">Transmembrane</keyword>